<sequence>MTKVSKELLRERKFLERKIKALIAEYGVKVTYDFSRYIYVGVKENCNIALEDAINLITTCAGYEAHKLVTYKQAFVTNLYVRFADQNYAAAAAERLRQQEGYCVDMVRAMLVSWYLEEMLKGNFPWTLALVSIEGRAEHTNPLSQDVLQGMLMQFGDPRINTYQIGNQVEHVQVLFSSMSEALGASIAHGRWFRGNIKENPRFYYNIKIMSSEKESILLKSIQPNKPEADQEPEALEMDYFVQKIEVKMPSYMEESLYPSNSPTNSQDFRNSPRVREFRRQFSRGRGNSGRGKSGNSQWSYENRSTPRRFQNYASQITLQDFTNF</sequence>
<evidence type="ECO:0000313" key="2">
    <source>
        <dbReference type="EMBL" id="KAF8766976.1"/>
    </source>
</evidence>
<reference evidence="2" key="2">
    <citation type="submission" date="2020-06" db="EMBL/GenBank/DDBJ databases">
        <authorList>
            <person name="Sheffer M."/>
        </authorList>
    </citation>
    <scope>NUCLEOTIDE SEQUENCE</scope>
</reference>
<dbReference type="OrthoDB" id="6419916at2759"/>
<organism evidence="2 3">
    <name type="scientific">Argiope bruennichi</name>
    <name type="common">Wasp spider</name>
    <name type="synonym">Aranea bruennichi</name>
    <dbReference type="NCBI Taxonomy" id="94029"/>
    <lineage>
        <taxon>Eukaryota</taxon>
        <taxon>Metazoa</taxon>
        <taxon>Ecdysozoa</taxon>
        <taxon>Arthropoda</taxon>
        <taxon>Chelicerata</taxon>
        <taxon>Arachnida</taxon>
        <taxon>Araneae</taxon>
        <taxon>Araneomorphae</taxon>
        <taxon>Entelegynae</taxon>
        <taxon>Araneoidea</taxon>
        <taxon>Araneidae</taxon>
        <taxon>Argiope</taxon>
    </lineage>
</organism>
<evidence type="ECO:0000256" key="1">
    <source>
        <dbReference type="SAM" id="MobiDB-lite"/>
    </source>
</evidence>
<reference evidence="2" key="1">
    <citation type="journal article" date="2020" name="bioRxiv">
        <title>Chromosome-level reference genome of the European wasp spider Argiope bruennichi: a resource for studies on range expansion and evolutionary adaptation.</title>
        <authorList>
            <person name="Sheffer M.M."/>
            <person name="Hoppe A."/>
            <person name="Krehenwinkel H."/>
            <person name="Uhl G."/>
            <person name="Kuss A.W."/>
            <person name="Jensen L."/>
            <person name="Jensen C."/>
            <person name="Gillespie R.G."/>
            <person name="Hoff K.J."/>
            <person name="Prost S."/>
        </authorList>
    </citation>
    <scope>NUCLEOTIDE SEQUENCE</scope>
</reference>
<protein>
    <submittedName>
        <fullName evidence="2">Uncharacterized protein</fullName>
    </submittedName>
</protein>
<feature type="region of interest" description="Disordered" evidence="1">
    <location>
        <begin position="280"/>
        <end position="307"/>
    </location>
</feature>
<dbReference type="AlphaFoldDB" id="A0A8T0E6T0"/>
<dbReference type="OMA" id="NIKIMSS"/>
<comment type="caution">
    <text evidence="2">The sequence shown here is derived from an EMBL/GenBank/DDBJ whole genome shotgun (WGS) entry which is preliminary data.</text>
</comment>
<name>A0A8T0E6T0_ARGBR</name>
<proteinExistence type="predicted"/>
<dbReference type="EMBL" id="JABXBU010002230">
    <property type="protein sequence ID" value="KAF8766976.1"/>
    <property type="molecule type" value="Genomic_DNA"/>
</dbReference>
<accession>A0A8T0E6T0</accession>
<dbReference type="Proteomes" id="UP000807504">
    <property type="component" value="Unassembled WGS sequence"/>
</dbReference>
<gene>
    <name evidence="2" type="ORF">HNY73_019990</name>
</gene>
<evidence type="ECO:0000313" key="3">
    <source>
        <dbReference type="Proteomes" id="UP000807504"/>
    </source>
</evidence>
<keyword evidence="3" id="KW-1185">Reference proteome</keyword>